<evidence type="ECO:0000313" key="2">
    <source>
        <dbReference type="Proteomes" id="UP000074914"/>
    </source>
</evidence>
<name>A0ABN4MAX5_9BURK</name>
<evidence type="ECO:0000313" key="1">
    <source>
        <dbReference type="EMBL" id="AMP13384.1"/>
    </source>
</evidence>
<organism evidence="1 2">
    <name type="scientific">Collimonas pratensis</name>
    <dbReference type="NCBI Taxonomy" id="279113"/>
    <lineage>
        <taxon>Bacteria</taxon>
        <taxon>Pseudomonadati</taxon>
        <taxon>Pseudomonadota</taxon>
        <taxon>Betaproteobacteria</taxon>
        <taxon>Burkholderiales</taxon>
        <taxon>Oxalobacteraceae</taxon>
        <taxon>Collimonas</taxon>
    </lineage>
</organism>
<proteinExistence type="predicted"/>
<protein>
    <submittedName>
        <fullName evidence="1">Uncharacterized protein</fullName>
    </submittedName>
</protein>
<keyword evidence="2" id="KW-1185">Reference proteome</keyword>
<dbReference type="Proteomes" id="UP000074914">
    <property type="component" value="Chromosome"/>
</dbReference>
<dbReference type="EMBL" id="CP013236">
    <property type="protein sequence ID" value="AMP13384.1"/>
    <property type="molecule type" value="Genomic_DNA"/>
</dbReference>
<sequence>MTGDALRLAAAQVLGNFARDDPALTRLQLDQQRAGPGFKCV</sequence>
<accession>A0ABN4MAX5</accession>
<reference evidence="1 2" key="1">
    <citation type="submission" date="2015-11" db="EMBL/GenBank/DDBJ databases">
        <title>Exploring the genomic traits of fungus-feeding bacterial genus Collimonas.</title>
        <authorList>
            <person name="Song C."/>
            <person name="Schmidt R."/>
            <person name="de Jager V."/>
            <person name="Krzyzanowska D."/>
            <person name="Jongedijk E."/>
            <person name="Cankar K."/>
            <person name="Beekwilder J."/>
            <person name="van Veen A."/>
            <person name="de Boer W."/>
            <person name="van Veen J.A."/>
            <person name="Garbeva P."/>
        </authorList>
    </citation>
    <scope>NUCLEOTIDE SEQUENCE [LARGE SCALE GENOMIC DNA]</scope>
    <source>
        <strain evidence="1 2">Ter291</strain>
    </source>
</reference>
<gene>
    <name evidence="1" type="ORF">CPter291_1107</name>
</gene>